<keyword evidence="2" id="KW-1185">Reference proteome</keyword>
<dbReference type="Proteomes" id="UP000226031">
    <property type="component" value="Unassembled WGS sequence"/>
</dbReference>
<evidence type="ECO:0000313" key="1">
    <source>
        <dbReference type="EMBL" id="PGH33505.1"/>
    </source>
</evidence>
<reference evidence="1 2" key="1">
    <citation type="submission" date="2017-10" db="EMBL/GenBank/DDBJ databases">
        <title>Comparative genomics in systemic dimorphic fungi from Ajellomycetaceae.</title>
        <authorList>
            <person name="Munoz J.F."/>
            <person name="Mcewen J.G."/>
            <person name="Clay O.K."/>
            <person name="Cuomo C.A."/>
        </authorList>
    </citation>
    <scope>NUCLEOTIDE SEQUENCE [LARGE SCALE GENOMIC DNA]</scope>
    <source>
        <strain evidence="1 2">UAMH4076</strain>
    </source>
</reference>
<gene>
    <name evidence="1" type="ORF">GX50_03661</name>
</gene>
<organism evidence="1 2">
    <name type="scientific">[Emmonsia] crescens</name>
    <dbReference type="NCBI Taxonomy" id="73230"/>
    <lineage>
        <taxon>Eukaryota</taxon>
        <taxon>Fungi</taxon>
        <taxon>Dikarya</taxon>
        <taxon>Ascomycota</taxon>
        <taxon>Pezizomycotina</taxon>
        <taxon>Eurotiomycetes</taxon>
        <taxon>Eurotiomycetidae</taxon>
        <taxon>Onygenales</taxon>
        <taxon>Ajellomycetaceae</taxon>
        <taxon>Emergomyces</taxon>
    </lineage>
</organism>
<comment type="caution">
    <text evidence="1">The sequence shown here is derived from an EMBL/GenBank/DDBJ whole genome shotgun (WGS) entry which is preliminary data.</text>
</comment>
<dbReference type="EMBL" id="PDND01000061">
    <property type="protein sequence ID" value="PGH33505.1"/>
    <property type="molecule type" value="Genomic_DNA"/>
</dbReference>
<name>A0A2B7ZIP2_9EURO</name>
<dbReference type="VEuPathDB" id="FungiDB:EMCG_09312"/>
<protein>
    <submittedName>
        <fullName evidence="1">Uncharacterized protein</fullName>
    </submittedName>
</protein>
<proteinExistence type="predicted"/>
<accession>A0A2B7ZIP2</accession>
<sequence length="140" mass="15927">MHLNRNRGQSGNALHYVSKVPQYHPSIRARTGIKSSPNFVQSLLQDKAACKQQGQKGVVKYLQNSGWYPEMANLPVNLAAIYDRAECNRLDESILWLVLFSQRNSERASVRKWESSEISFIPSLCLKIYGLVTSFLSLLR</sequence>
<dbReference type="AlphaFoldDB" id="A0A2B7ZIP2"/>
<evidence type="ECO:0000313" key="2">
    <source>
        <dbReference type="Proteomes" id="UP000226031"/>
    </source>
</evidence>